<organism evidence="4 5">
    <name type="scientific">Kitasatospora phosalacinea</name>
    <dbReference type="NCBI Taxonomy" id="2065"/>
    <lineage>
        <taxon>Bacteria</taxon>
        <taxon>Bacillati</taxon>
        <taxon>Actinomycetota</taxon>
        <taxon>Actinomycetes</taxon>
        <taxon>Kitasatosporales</taxon>
        <taxon>Streptomycetaceae</taxon>
        <taxon>Kitasatospora</taxon>
    </lineage>
</organism>
<dbReference type="SUPFAM" id="SSF50346">
    <property type="entry name" value="PRC-barrel domain"/>
    <property type="match status" value="1"/>
</dbReference>
<dbReference type="InterPro" id="IPR052967">
    <property type="entry name" value="Stress_Response_Assoc"/>
</dbReference>
<reference evidence="4 5" key="1">
    <citation type="submission" date="2024-09" db="EMBL/GenBank/DDBJ databases">
        <title>The Natural Products Discovery Center: Release of the First 8490 Sequenced Strains for Exploring Actinobacteria Biosynthetic Diversity.</title>
        <authorList>
            <person name="Kalkreuter E."/>
            <person name="Kautsar S.A."/>
            <person name="Yang D."/>
            <person name="Bader C.D."/>
            <person name="Teijaro C.N."/>
            <person name="Fluegel L."/>
            <person name="Davis C.M."/>
            <person name="Simpson J.R."/>
            <person name="Lauterbach L."/>
            <person name="Steele A.D."/>
            <person name="Gui C."/>
            <person name="Meng S."/>
            <person name="Li G."/>
            <person name="Viehrig K."/>
            <person name="Ye F."/>
            <person name="Su P."/>
            <person name="Kiefer A.F."/>
            <person name="Nichols A."/>
            <person name="Cepeda A.J."/>
            <person name="Yan W."/>
            <person name="Fan B."/>
            <person name="Jiang Y."/>
            <person name="Adhikari A."/>
            <person name="Zheng C.-J."/>
            <person name="Schuster L."/>
            <person name="Cowan T.M."/>
            <person name="Smanski M.J."/>
            <person name="Chevrette M.G."/>
            <person name="De Carvalho L.P.S."/>
            <person name="Shen B."/>
        </authorList>
    </citation>
    <scope>NUCLEOTIDE SEQUENCE [LARGE SCALE GENOMIC DNA]</scope>
    <source>
        <strain evidence="4 5">NPDC058753</strain>
    </source>
</reference>
<accession>A0ABW6GNA0</accession>
<feature type="compositionally biased region" description="Basic and acidic residues" evidence="1">
    <location>
        <begin position="248"/>
        <end position="260"/>
    </location>
</feature>
<feature type="compositionally biased region" description="Low complexity" evidence="1">
    <location>
        <begin position="379"/>
        <end position="398"/>
    </location>
</feature>
<dbReference type="Gene3D" id="3.90.50.10">
    <property type="entry name" value="Photosynthetic Reaction Center, subunit H, domain 2"/>
    <property type="match status" value="1"/>
</dbReference>
<name>A0ABW6GNA0_9ACTN</name>
<feature type="region of interest" description="Disordered" evidence="1">
    <location>
        <begin position="351"/>
        <end position="398"/>
    </location>
</feature>
<feature type="compositionally biased region" description="Gly residues" evidence="1">
    <location>
        <begin position="117"/>
        <end position="133"/>
    </location>
</feature>
<dbReference type="RefSeq" id="WP_380324420.1">
    <property type="nucleotide sequence ID" value="NZ_JBHYPW010000025.1"/>
</dbReference>
<dbReference type="EMBL" id="JBHYPX010000039">
    <property type="protein sequence ID" value="MFE1354227.1"/>
    <property type="molecule type" value="Genomic_DNA"/>
</dbReference>
<evidence type="ECO:0000313" key="5">
    <source>
        <dbReference type="Proteomes" id="UP001599542"/>
    </source>
</evidence>
<feature type="region of interest" description="Disordered" evidence="1">
    <location>
        <begin position="116"/>
        <end position="260"/>
    </location>
</feature>
<protein>
    <submittedName>
        <fullName evidence="4">DUF2382 domain-containing protein</fullName>
    </submittedName>
</protein>
<dbReference type="InterPro" id="IPR014747">
    <property type="entry name" value="Bac_photo_RC_H_C"/>
</dbReference>
<dbReference type="Pfam" id="PF05239">
    <property type="entry name" value="PRC"/>
    <property type="match status" value="1"/>
</dbReference>
<evidence type="ECO:0000259" key="3">
    <source>
        <dbReference type="Pfam" id="PF09557"/>
    </source>
</evidence>
<comment type="caution">
    <text evidence="4">The sequence shown here is derived from an EMBL/GenBank/DDBJ whole genome shotgun (WGS) entry which is preliminary data.</text>
</comment>
<proteinExistence type="predicted"/>
<dbReference type="PANTHER" id="PTHR38463">
    <property type="entry name" value="STRESS RESPONSE PROTEIN YSNF"/>
    <property type="match status" value="1"/>
</dbReference>
<evidence type="ECO:0000313" key="4">
    <source>
        <dbReference type="EMBL" id="MFE1354227.1"/>
    </source>
</evidence>
<evidence type="ECO:0000259" key="2">
    <source>
        <dbReference type="Pfam" id="PF05239"/>
    </source>
</evidence>
<dbReference type="PANTHER" id="PTHR38463:SF1">
    <property type="entry name" value="STRESS RESPONSE PROTEIN YSNF"/>
    <property type="match status" value="1"/>
</dbReference>
<feature type="compositionally biased region" description="Basic and acidic residues" evidence="1">
    <location>
        <begin position="351"/>
        <end position="378"/>
    </location>
</feature>
<feature type="compositionally biased region" description="Low complexity" evidence="1">
    <location>
        <begin position="201"/>
        <end position="244"/>
    </location>
</feature>
<keyword evidence="5" id="KW-1185">Reference proteome</keyword>
<dbReference type="InterPro" id="IPR011033">
    <property type="entry name" value="PRC_barrel-like_sf"/>
</dbReference>
<feature type="compositionally biased region" description="Low complexity" evidence="1">
    <location>
        <begin position="134"/>
        <end position="158"/>
    </location>
</feature>
<dbReference type="Proteomes" id="UP001599542">
    <property type="component" value="Unassembled WGS sequence"/>
</dbReference>
<feature type="domain" description="PRC-barrel" evidence="2">
    <location>
        <begin position="7"/>
        <end position="75"/>
    </location>
</feature>
<dbReference type="Pfam" id="PF09557">
    <property type="entry name" value="DUF2382"/>
    <property type="match status" value="1"/>
</dbReference>
<sequence>MITEQQIRSMLHQPVHDAQGNKIGKADHLYLDDSTGKPEWVSVKTGWFGASESFVPLRDAHVVDGHLQVPYDKDKVKDAPNVDVDGGGHLSEQEEHRLYQHYGIAWDNAWKAANQPGEGGWAHSGQSGTGAAGTAGAAGAAGAAATRPATGRPTGAGTSPSDTRLTGTPGTPGTTGTTGAMGAAGATGAGAGTSPSDTRLTGTPGTPGTPGTTGTTGAMGAAGATGATGTARATGTAGTTASGARGTGRTERGDDAMTRSEERMHVGIERYETGHARLRKYVVTEEEQQTVPVRHEEVRVEREPITEANRGQALSGEPISEAEYDVTLHGERPVVRTEAVPVERVRLVTEEHVEQRTVTSEVRKERIEAELPDGDKKLPPTTGKDTTGKDTPGPGRHR</sequence>
<gene>
    <name evidence="4" type="ORF">ACFW6T_19780</name>
</gene>
<feature type="domain" description="DUF2382" evidence="3">
    <location>
        <begin position="257"/>
        <end position="368"/>
    </location>
</feature>
<evidence type="ECO:0000256" key="1">
    <source>
        <dbReference type="SAM" id="MobiDB-lite"/>
    </source>
</evidence>
<dbReference type="InterPro" id="IPR027275">
    <property type="entry name" value="PRC-brl_dom"/>
</dbReference>
<dbReference type="InterPro" id="IPR019060">
    <property type="entry name" value="DUF2382"/>
</dbReference>
<feature type="compositionally biased region" description="Low complexity" evidence="1">
    <location>
        <begin position="166"/>
        <end position="184"/>
    </location>
</feature>